<evidence type="ECO:0000256" key="2">
    <source>
        <dbReference type="ARBA" id="ARBA00009009"/>
    </source>
</evidence>
<evidence type="ECO:0000256" key="5">
    <source>
        <dbReference type="ARBA" id="ARBA00023251"/>
    </source>
</evidence>
<organism evidence="8 9">
    <name type="scientific">Paraburkholderia humisilvae</name>
    <dbReference type="NCBI Taxonomy" id="627669"/>
    <lineage>
        <taxon>Bacteria</taxon>
        <taxon>Pseudomonadati</taxon>
        <taxon>Pseudomonadota</taxon>
        <taxon>Betaproteobacteria</taxon>
        <taxon>Burkholderiales</taxon>
        <taxon>Burkholderiaceae</taxon>
        <taxon>Paraburkholderia</taxon>
    </lineage>
</organism>
<dbReference type="Pfam" id="PF13354">
    <property type="entry name" value="Beta-lactamase2"/>
    <property type="match status" value="1"/>
</dbReference>
<dbReference type="EMBL" id="CADIKH010000215">
    <property type="protein sequence ID" value="CAB3774963.1"/>
    <property type="molecule type" value="Genomic_DNA"/>
</dbReference>
<protein>
    <recommendedName>
        <fullName evidence="3 6">Beta-lactamase</fullName>
        <ecNumber evidence="3 6">3.5.2.6</ecNumber>
    </recommendedName>
</protein>
<comment type="similarity">
    <text evidence="2 6">Belongs to the class-A beta-lactamase family.</text>
</comment>
<dbReference type="Proteomes" id="UP000494363">
    <property type="component" value="Unassembled WGS sequence"/>
</dbReference>
<dbReference type="InterPro" id="IPR012338">
    <property type="entry name" value="Beta-lactam/transpept-like"/>
</dbReference>
<proteinExistence type="inferred from homology"/>
<evidence type="ECO:0000313" key="9">
    <source>
        <dbReference type="Proteomes" id="UP000494363"/>
    </source>
</evidence>
<keyword evidence="5 6" id="KW-0046">Antibiotic resistance</keyword>
<dbReference type="Gene3D" id="3.40.710.10">
    <property type="entry name" value="DD-peptidase/beta-lactamase superfamily"/>
    <property type="match status" value="1"/>
</dbReference>
<dbReference type="NCBIfam" id="NF033103">
    <property type="entry name" value="bla_class_A"/>
    <property type="match status" value="1"/>
</dbReference>
<dbReference type="AlphaFoldDB" id="A0A6J5F9A5"/>
<evidence type="ECO:0000256" key="6">
    <source>
        <dbReference type="RuleBase" id="RU361140"/>
    </source>
</evidence>
<evidence type="ECO:0000256" key="3">
    <source>
        <dbReference type="ARBA" id="ARBA00012865"/>
    </source>
</evidence>
<evidence type="ECO:0000313" key="8">
    <source>
        <dbReference type="EMBL" id="CAB3774963.1"/>
    </source>
</evidence>
<dbReference type="PRINTS" id="PR00118">
    <property type="entry name" value="BLACTAMASEA"/>
</dbReference>
<name>A0A6J5F9A5_9BURK</name>
<dbReference type="GO" id="GO:0030655">
    <property type="term" value="P:beta-lactam antibiotic catabolic process"/>
    <property type="evidence" value="ECO:0007669"/>
    <property type="project" value="InterPro"/>
</dbReference>
<dbReference type="InterPro" id="IPR023650">
    <property type="entry name" value="Beta-lactam_class-A_AS"/>
</dbReference>
<gene>
    <name evidence="8" type="ORF">LMG29542_08345</name>
</gene>
<dbReference type="SUPFAM" id="SSF56601">
    <property type="entry name" value="beta-lactamase/transpeptidase-like"/>
    <property type="match status" value="1"/>
</dbReference>
<dbReference type="PROSITE" id="PS00146">
    <property type="entry name" value="BETA_LACTAMASE_A"/>
    <property type="match status" value="1"/>
</dbReference>
<evidence type="ECO:0000256" key="4">
    <source>
        <dbReference type="ARBA" id="ARBA00022801"/>
    </source>
</evidence>
<dbReference type="PANTHER" id="PTHR35333">
    <property type="entry name" value="BETA-LACTAMASE"/>
    <property type="match status" value="1"/>
</dbReference>
<dbReference type="PANTHER" id="PTHR35333:SF3">
    <property type="entry name" value="BETA-LACTAMASE-TYPE TRANSPEPTIDASE FOLD CONTAINING PROTEIN"/>
    <property type="match status" value="1"/>
</dbReference>
<dbReference type="InterPro" id="IPR000871">
    <property type="entry name" value="Beta-lactam_class-A"/>
</dbReference>
<accession>A0A6J5F9A5</accession>
<dbReference type="InterPro" id="IPR045155">
    <property type="entry name" value="Beta-lactam_cat"/>
</dbReference>
<evidence type="ECO:0000259" key="7">
    <source>
        <dbReference type="Pfam" id="PF13354"/>
    </source>
</evidence>
<dbReference type="EC" id="3.5.2.6" evidence="3 6"/>
<dbReference type="GO" id="GO:0008800">
    <property type="term" value="F:beta-lactamase activity"/>
    <property type="evidence" value="ECO:0007669"/>
    <property type="project" value="UniProtKB-UniRule"/>
</dbReference>
<comment type="catalytic activity">
    <reaction evidence="1 6">
        <text>a beta-lactam + H2O = a substituted beta-amino acid</text>
        <dbReference type="Rhea" id="RHEA:20401"/>
        <dbReference type="ChEBI" id="CHEBI:15377"/>
        <dbReference type="ChEBI" id="CHEBI:35627"/>
        <dbReference type="ChEBI" id="CHEBI:140347"/>
        <dbReference type="EC" id="3.5.2.6"/>
    </reaction>
</comment>
<evidence type="ECO:0000256" key="1">
    <source>
        <dbReference type="ARBA" id="ARBA00001526"/>
    </source>
</evidence>
<dbReference type="GO" id="GO:0046677">
    <property type="term" value="P:response to antibiotic"/>
    <property type="evidence" value="ECO:0007669"/>
    <property type="project" value="UniProtKB-UniRule"/>
</dbReference>
<sequence length="286" mass="30387">MAPLAWTMNAYACPDVASEPVETCAALAELEHKVGGRLGVYAFDCATGRRVQHRARERFPFCSTSKVMVCAAVLAQSGEYPTLLTRRVIYSQADVASANYAPVTRRHVETGMTVSELCAAAVQHSDNAAANLLIELIGGPSAVTAFARSIGDCEFHLDRLEPDLNTAIPGDARDTTTPEAMAASLRALVLGGSLRTGQRAQLTEWLHDSTTGSRRIRAGVPAGWRVGDKTGTGAYGTTNDVAVLWPRAGSPIVLTVYYTQAHAGEKPKECVIALATRIALTTLGTT</sequence>
<reference evidence="8 9" key="1">
    <citation type="submission" date="2020-04" db="EMBL/GenBank/DDBJ databases">
        <authorList>
            <person name="De Canck E."/>
        </authorList>
    </citation>
    <scope>NUCLEOTIDE SEQUENCE [LARGE SCALE GENOMIC DNA]</scope>
    <source>
        <strain evidence="8 9">LMG 29542</strain>
    </source>
</reference>
<keyword evidence="4 6" id="KW-0378">Hydrolase</keyword>
<keyword evidence="9" id="KW-1185">Reference proteome</keyword>
<feature type="domain" description="Beta-lactamase class A catalytic" evidence="7">
    <location>
        <begin position="39"/>
        <end position="257"/>
    </location>
</feature>